<reference evidence="1 2" key="1">
    <citation type="submission" date="2017-02" db="EMBL/GenBank/DDBJ databases">
        <title>Acinetobacter sp. ANC 4945, whole genome shotgun sequencing project.</title>
        <authorList>
            <person name="Radolfova-Krizova L."/>
            <person name="Al Atrouni A."/>
            <person name="Nemec A."/>
        </authorList>
    </citation>
    <scope>NUCLEOTIDE SEQUENCE [LARGE SCALE GENOMIC DNA]</scope>
    <source>
        <strain evidence="1 2">ANC 4945</strain>
    </source>
</reference>
<dbReference type="Proteomes" id="UP000191160">
    <property type="component" value="Unassembled WGS sequence"/>
</dbReference>
<organism evidence="1 2">
    <name type="scientific">Acinetobacter amyesii</name>
    <dbReference type="NCBI Taxonomy" id="2942470"/>
    <lineage>
        <taxon>Bacteria</taxon>
        <taxon>Pseudomonadati</taxon>
        <taxon>Pseudomonadota</taxon>
        <taxon>Gammaproteobacteria</taxon>
        <taxon>Moraxellales</taxon>
        <taxon>Moraxellaceae</taxon>
        <taxon>Acinetobacter</taxon>
    </lineage>
</organism>
<sequence>MALKTLNKVDENDRQEVLERFIAAPLEQNFPQEVVALYLDCSPWTLAKMRCESNTLPFKKIGRRVAYKKSDVLAFEESKTVNSTAQYA</sequence>
<keyword evidence="2" id="KW-1185">Reference proteome</keyword>
<keyword evidence="1" id="KW-0238">DNA-binding</keyword>
<evidence type="ECO:0000313" key="1">
    <source>
        <dbReference type="EMBL" id="OOV81289.1"/>
    </source>
</evidence>
<dbReference type="AlphaFoldDB" id="A0A1T1GUJ1"/>
<evidence type="ECO:0000313" key="2">
    <source>
        <dbReference type="Proteomes" id="UP000191160"/>
    </source>
</evidence>
<gene>
    <name evidence="1" type="ORF">B1202_12090</name>
</gene>
<dbReference type="EMBL" id="MVKX01000007">
    <property type="protein sequence ID" value="OOV81289.1"/>
    <property type="molecule type" value="Genomic_DNA"/>
</dbReference>
<dbReference type="GO" id="GO:0003677">
    <property type="term" value="F:DNA binding"/>
    <property type="evidence" value="ECO:0007669"/>
    <property type="project" value="UniProtKB-KW"/>
</dbReference>
<comment type="caution">
    <text evidence="1">The sequence shown here is derived from an EMBL/GenBank/DDBJ whole genome shotgun (WGS) entry which is preliminary data.</text>
</comment>
<name>A0A1T1GUJ1_9GAMM</name>
<dbReference type="RefSeq" id="WP_078190854.1">
    <property type="nucleotide sequence ID" value="NZ_JAMCOZ010000009.1"/>
</dbReference>
<proteinExistence type="predicted"/>
<protein>
    <submittedName>
        <fullName evidence="1">DNA-binding protein</fullName>
    </submittedName>
</protein>
<accession>A0A1T1GUJ1</accession>